<dbReference type="Pfam" id="PF11112">
    <property type="entry name" value="PyocinActivator"/>
    <property type="match status" value="1"/>
</dbReference>
<name>A0A3L8PRD4_9GAMM</name>
<gene>
    <name evidence="1" type="ORF">D5018_19835</name>
</gene>
<keyword evidence="2" id="KW-1185">Reference proteome</keyword>
<dbReference type="GO" id="GO:0006355">
    <property type="term" value="P:regulation of DNA-templated transcription"/>
    <property type="evidence" value="ECO:0007669"/>
    <property type="project" value="InterPro"/>
</dbReference>
<comment type="caution">
    <text evidence="1">The sequence shown here is derived from an EMBL/GenBank/DDBJ whole genome shotgun (WGS) entry which is preliminary data.</text>
</comment>
<dbReference type="EMBL" id="QZEI01000115">
    <property type="protein sequence ID" value="RLV57950.1"/>
    <property type="molecule type" value="Genomic_DNA"/>
</dbReference>
<accession>A0A3L8PRD4</accession>
<dbReference type="InterPro" id="IPR020518">
    <property type="entry name" value="Tscrpt_reg_PrtN"/>
</dbReference>
<dbReference type="RefSeq" id="WP_121840719.1">
    <property type="nucleotide sequence ID" value="NZ_ML014864.1"/>
</dbReference>
<evidence type="ECO:0000313" key="2">
    <source>
        <dbReference type="Proteomes" id="UP000281474"/>
    </source>
</evidence>
<dbReference type="AlphaFoldDB" id="A0A3L8PRD4"/>
<evidence type="ECO:0000313" key="1">
    <source>
        <dbReference type="EMBL" id="RLV57950.1"/>
    </source>
</evidence>
<protein>
    <submittedName>
        <fullName evidence="1">Pyocin activator protein PrtN</fullName>
    </submittedName>
</protein>
<sequence length="95" mass="10931">MNTTFALLARFESPTVRLKDICDEFFGITPKTAEQKAKSQDLPVPVFKLRDSERSPTLVKVEDLALYIDRCHQSSKGDWQIIQSAKAHQQRYIPH</sequence>
<dbReference type="OrthoDB" id="982642at2"/>
<dbReference type="Proteomes" id="UP000281474">
    <property type="component" value="Unassembled WGS sequence"/>
</dbReference>
<reference evidence="1 2" key="1">
    <citation type="submission" date="2018-09" db="EMBL/GenBank/DDBJ databases">
        <title>Phylogeny of the Shewanellaceae, and recommendation for two new genera, Pseudoshewanella and Parashewanella.</title>
        <authorList>
            <person name="Wang G."/>
        </authorList>
    </citation>
    <scope>NUCLEOTIDE SEQUENCE [LARGE SCALE GENOMIC DNA]</scope>
    <source>
        <strain evidence="1 2">C51</strain>
    </source>
</reference>
<organism evidence="1 2">
    <name type="scientific">Parashewanella curva</name>
    <dbReference type="NCBI Taxonomy" id="2338552"/>
    <lineage>
        <taxon>Bacteria</taxon>
        <taxon>Pseudomonadati</taxon>
        <taxon>Pseudomonadota</taxon>
        <taxon>Gammaproteobacteria</taxon>
        <taxon>Alteromonadales</taxon>
        <taxon>Shewanellaceae</taxon>
        <taxon>Parashewanella</taxon>
    </lineage>
</organism>
<proteinExistence type="predicted"/>